<sequence>MASRLTSRLSIKFVSHVADTVEQVQATNNAPIQMNVIQNNFVNRNCLRGRDYDLQVDEKSYRQDEELTTAKINEITFTLHERNCGRILNRRIVYKIGKTLGVDFTNEINENDIDDKKEIDEDLLDVVHNILGLYIEAFEAPYNWDVRSQGTSKFLVLLVIKLSIVVLVYNTSKGILYS</sequence>
<dbReference type="AlphaFoldDB" id="U9V6Z1"/>
<name>U9V6Z1_RHIID</name>
<reference evidence="1" key="1">
    <citation type="submission" date="2013-07" db="EMBL/GenBank/DDBJ databases">
        <title>The genome of an arbuscular mycorrhizal fungus provides insights into the evolution of the oldest plant symbiosis.</title>
        <authorList>
            <consortium name="DOE Joint Genome Institute"/>
            <person name="Tisserant E."/>
            <person name="Malbreil M."/>
            <person name="Kuo A."/>
            <person name="Kohler A."/>
            <person name="Symeonidi A."/>
            <person name="Balestrini R."/>
            <person name="Charron P."/>
            <person name="Duensing N."/>
            <person name="Frei-dit-Frey N."/>
            <person name="Gianinazzi-Pearson V."/>
            <person name="Gilbert B."/>
            <person name="Handa Y."/>
            <person name="Hijri M."/>
            <person name="Kaul R."/>
            <person name="Kawaguchi M."/>
            <person name="Krajinski F."/>
            <person name="Lammers P."/>
            <person name="Lapierre D."/>
            <person name="Masclaux F.G."/>
            <person name="Murat C."/>
            <person name="Morin E."/>
            <person name="Ndikumana S."/>
            <person name="Pagni M."/>
            <person name="Petitpierre D."/>
            <person name="Requena N."/>
            <person name="Rosikiewicz P."/>
            <person name="Riley R."/>
            <person name="Saito K."/>
            <person name="San Clemente H."/>
            <person name="Shapiro H."/>
            <person name="van Tuinen D."/>
            <person name="Becard G."/>
            <person name="Bonfante P."/>
            <person name="Paszkowski U."/>
            <person name="Shachar-Hill Y."/>
            <person name="Young J.P."/>
            <person name="Sanders I.R."/>
            <person name="Henrissat B."/>
            <person name="Rensing S.A."/>
            <person name="Grigoriev I.V."/>
            <person name="Corradi N."/>
            <person name="Roux C."/>
            <person name="Martin F."/>
        </authorList>
    </citation>
    <scope>NUCLEOTIDE SEQUENCE</scope>
    <source>
        <strain evidence="1">DAOM 197198</strain>
    </source>
</reference>
<organism evidence="1">
    <name type="scientific">Rhizophagus irregularis (strain DAOM 181602 / DAOM 197198 / MUCL 43194)</name>
    <name type="common">Arbuscular mycorrhizal fungus</name>
    <name type="synonym">Glomus intraradices</name>
    <dbReference type="NCBI Taxonomy" id="747089"/>
    <lineage>
        <taxon>Eukaryota</taxon>
        <taxon>Fungi</taxon>
        <taxon>Fungi incertae sedis</taxon>
        <taxon>Mucoromycota</taxon>
        <taxon>Glomeromycotina</taxon>
        <taxon>Glomeromycetes</taxon>
        <taxon>Glomerales</taxon>
        <taxon>Glomeraceae</taxon>
        <taxon>Rhizophagus</taxon>
    </lineage>
</organism>
<proteinExistence type="predicted"/>
<dbReference type="HOGENOM" id="CLU_1511355_0_0_1"/>
<dbReference type="VEuPathDB" id="FungiDB:RhiirFUN_011778"/>
<gene>
    <name evidence="1" type="ORF">GLOINDRAFT_90827</name>
</gene>
<dbReference type="EMBL" id="KI274573">
    <property type="protein sequence ID" value="ESA23676.1"/>
    <property type="molecule type" value="Genomic_DNA"/>
</dbReference>
<evidence type="ECO:0000313" key="1">
    <source>
        <dbReference type="EMBL" id="ESA23676.1"/>
    </source>
</evidence>
<protein>
    <submittedName>
        <fullName evidence="1">Uncharacterized protein</fullName>
    </submittedName>
</protein>
<accession>U9V6Z1</accession>